<name>A0AAV0VP16_9HEMI</name>
<evidence type="ECO:0000313" key="2">
    <source>
        <dbReference type="Proteomes" id="UP001160148"/>
    </source>
</evidence>
<keyword evidence="2" id="KW-1185">Reference proteome</keyword>
<dbReference type="EMBL" id="CARXXK010000001">
    <property type="protein sequence ID" value="CAI6345315.1"/>
    <property type="molecule type" value="Genomic_DNA"/>
</dbReference>
<protein>
    <submittedName>
        <fullName evidence="1">Uncharacterized protein</fullName>
    </submittedName>
</protein>
<comment type="caution">
    <text evidence="1">The sequence shown here is derived from an EMBL/GenBank/DDBJ whole genome shotgun (WGS) entry which is preliminary data.</text>
</comment>
<proteinExistence type="predicted"/>
<gene>
    <name evidence="1" type="ORF">MEUPH1_LOCUS2346</name>
</gene>
<evidence type="ECO:0000313" key="1">
    <source>
        <dbReference type="EMBL" id="CAI6345315.1"/>
    </source>
</evidence>
<sequence>MTFFRTHSYINFDYLMYNECLPRVDQVEDLGFTLVPSLSFSIHVEHINCKALRTLGFIRRNASNFDQANCLVTLYTSLVRSILEYGSVLWSPYTQKDIQRIEKVQNRFFAFAGYVLKITHPPHDYSSVSKFLNLSNLEIRRNMLDIRFLNNLVLGKTDASSLLERVKFHIPRNGSRSKIMFEISTRRTNYLCNDPIQRIMTKINLDTRLLEF</sequence>
<organism evidence="1 2">
    <name type="scientific">Macrosiphum euphorbiae</name>
    <name type="common">potato aphid</name>
    <dbReference type="NCBI Taxonomy" id="13131"/>
    <lineage>
        <taxon>Eukaryota</taxon>
        <taxon>Metazoa</taxon>
        <taxon>Ecdysozoa</taxon>
        <taxon>Arthropoda</taxon>
        <taxon>Hexapoda</taxon>
        <taxon>Insecta</taxon>
        <taxon>Pterygota</taxon>
        <taxon>Neoptera</taxon>
        <taxon>Paraneoptera</taxon>
        <taxon>Hemiptera</taxon>
        <taxon>Sternorrhyncha</taxon>
        <taxon>Aphidomorpha</taxon>
        <taxon>Aphidoidea</taxon>
        <taxon>Aphididae</taxon>
        <taxon>Macrosiphini</taxon>
        <taxon>Macrosiphum</taxon>
    </lineage>
</organism>
<reference evidence="1 2" key="1">
    <citation type="submission" date="2023-01" db="EMBL/GenBank/DDBJ databases">
        <authorList>
            <person name="Whitehead M."/>
        </authorList>
    </citation>
    <scope>NUCLEOTIDE SEQUENCE [LARGE SCALE GENOMIC DNA]</scope>
</reference>
<dbReference type="Proteomes" id="UP001160148">
    <property type="component" value="Unassembled WGS sequence"/>
</dbReference>
<accession>A0AAV0VP16</accession>
<dbReference type="AlphaFoldDB" id="A0AAV0VP16"/>